<protein>
    <recommendedName>
        <fullName evidence="3">C2 NT-type domain-containing protein</fullName>
    </recommendedName>
</protein>
<feature type="coiled-coil region" evidence="1">
    <location>
        <begin position="900"/>
        <end position="1188"/>
    </location>
</feature>
<organism evidence="4 5">
    <name type="scientific">Dendrobium catenatum</name>
    <dbReference type="NCBI Taxonomy" id="906689"/>
    <lineage>
        <taxon>Eukaryota</taxon>
        <taxon>Viridiplantae</taxon>
        <taxon>Streptophyta</taxon>
        <taxon>Embryophyta</taxon>
        <taxon>Tracheophyta</taxon>
        <taxon>Spermatophyta</taxon>
        <taxon>Magnoliopsida</taxon>
        <taxon>Liliopsida</taxon>
        <taxon>Asparagales</taxon>
        <taxon>Orchidaceae</taxon>
        <taxon>Epidendroideae</taxon>
        <taxon>Malaxideae</taxon>
        <taxon>Dendrobiinae</taxon>
        <taxon>Dendrobium</taxon>
    </lineage>
</organism>
<dbReference type="Proteomes" id="UP000233837">
    <property type="component" value="Unassembled WGS sequence"/>
</dbReference>
<evidence type="ECO:0000313" key="4">
    <source>
        <dbReference type="EMBL" id="PKU67289.1"/>
    </source>
</evidence>
<reference evidence="4 5" key="1">
    <citation type="journal article" date="2016" name="Sci. Rep.">
        <title>The Dendrobium catenatum Lindl. genome sequence provides insights into polysaccharide synthase, floral development and adaptive evolution.</title>
        <authorList>
            <person name="Zhang G.Q."/>
            <person name="Xu Q."/>
            <person name="Bian C."/>
            <person name="Tsai W.C."/>
            <person name="Yeh C.M."/>
            <person name="Liu K.W."/>
            <person name="Yoshida K."/>
            <person name="Zhang L.S."/>
            <person name="Chang S.B."/>
            <person name="Chen F."/>
            <person name="Shi Y."/>
            <person name="Su Y.Y."/>
            <person name="Zhang Y.Q."/>
            <person name="Chen L.J."/>
            <person name="Yin Y."/>
            <person name="Lin M."/>
            <person name="Huang H."/>
            <person name="Deng H."/>
            <person name="Wang Z.W."/>
            <person name="Zhu S.L."/>
            <person name="Zhao X."/>
            <person name="Deng C."/>
            <person name="Niu S.C."/>
            <person name="Huang J."/>
            <person name="Wang M."/>
            <person name="Liu G.H."/>
            <person name="Yang H.J."/>
            <person name="Xiao X.J."/>
            <person name="Hsiao Y.Y."/>
            <person name="Wu W.L."/>
            <person name="Chen Y.Y."/>
            <person name="Mitsuda N."/>
            <person name="Ohme-Takagi M."/>
            <person name="Luo Y.B."/>
            <person name="Van de Peer Y."/>
            <person name="Liu Z.J."/>
        </authorList>
    </citation>
    <scope>NUCLEOTIDE SEQUENCE [LARGE SCALE GENOMIC DNA]</scope>
    <source>
        <tissue evidence="4">The whole plant</tissue>
    </source>
</reference>
<dbReference type="EMBL" id="KZ503211">
    <property type="protein sequence ID" value="PKU67289.1"/>
    <property type="molecule type" value="Genomic_DNA"/>
</dbReference>
<accession>A0A2I0VV52</accession>
<feature type="compositionally biased region" description="Polar residues" evidence="2">
    <location>
        <begin position="262"/>
        <end position="286"/>
    </location>
</feature>
<keyword evidence="5" id="KW-1185">Reference proteome</keyword>
<dbReference type="InterPro" id="IPR019448">
    <property type="entry name" value="NT-C2"/>
</dbReference>
<dbReference type="PROSITE" id="PS51840">
    <property type="entry name" value="C2_NT"/>
    <property type="match status" value="1"/>
</dbReference>
<name>A0A2I0VV52_9ASPA</name>
<dbReference type="OrthoDB" id="658575at2759"/>
<dbReference type="Pfam" id="PF10358">
    <property type="entry name" value="NT-C2"/>
    <property type="match status" value="1"/>
</dbReference>
<feature type="coiled-coil region" evidence="1">
    <location>
        <begin position="802"/>
        <end position="857"/>
    </location>
</feature>
<feature type="coiled-coil region" evidence="1">
    <location>
        <begin position="1266"/>
        <end position="1443"/>
    </location>
</feature>
<feature type="coiled-coil region" evidence="1">
    <location>
        <begin position="512"/>
        <end position="546"/>
    </location>
</feature>
<feature type="region of interest" description="Disordered" evidence="2">
    <location>
        <begin position="202"/>
        <end position="303"/>
    </location>
</feature>
<feature type="region of interest" description="Disordered" evidence="2">
    <location>
        <begin position="150"/>
        <end position="177"/>
    </location>
</feature>
<reference evidence="4 5" key="2">
    <citation type="journal article" date="2017" name="Nature">
        <title>The Apostasia genome and the evolution of orchids.</title>
        <authorList>
            <person name="Zhang G.Q."/>
            <person name="Liu K.W."/>
            <person name="Li Z."/>
            <person name="Lohaus R."/>
            <person name="Hsiao Y.Y."/>
            <person name="Niu S.C."/>
            <person name="Wang J.Y."/>
            <person name="Lin Y.C."/>
            <person name="Xu Q."/>
            <person name="Chen L.J."/>
            <person name="Yoshida K."/>
            <person name="Fujiwara S."/>
            <person name="Wang Z.W."/>
            <person name="Zhang Y.Q."/>
            <person name="Mitsuda N."/>
            <person name="Wang M."/>
            <person name="Liu G.H."/>
            <person name="Pecoraro L."/>
            <person name="Huang H.X."/>
            <person name="Xiao X.J."/>
            <person name="Lin M."/>
            <person name="Wu X.Y."/>
            <person name="Wu W.L."/>
            <person name="Chen Y.Y."/>
            <person name="Chang S.B."/>
            <person name="Sakamoto S."/>
            <person name="Ohme-Takagi M."/>
            <person name="Yagi M."/>
            <person name="Zeng S.J."/>
            <person name="Shen C.Y."/>
            <person name="Yeh C.M."/>
            <person name="Luo Y.B."/>
            <person name="Tsai W.C."/>
            <person name="Van de Peer Y."/>
            <person name="Liu Z.J."/>
        </authorList>
    </citation>
    <scope>NUCLEOTIDE SEQUENCE [LARGE SCALE GENOMIC DNA]</scope>
    <source>
        <tissue evidence="4">The whole plant</tissue>
    </source>
</reference>
<keyword evidence="1" id="KW-0175">Coiled coil</keyword>
<evidence type="ECO:0000256" key="1">
    <source>
        <dbReference type="SAM" id="Coils"/>
    </source>
</evidence>
<sequence length="1523" mass="172947">MFRLNKHRSERLGERAEFKFSNFQAFKVPKGWDKLYISVISVETGKTIAKSNKATVHSGTCQWTESLSESIPISQDGGLKNRGECFFKFVISMGSVKPGILGEIVLNLADHIDSSDSGPLTLPLNKCGYGTILQVKIQCFNPRTRFRGGNALSATNSRLESPTGSHRDADSKSDSSNTTIYGSVGSFSSSLMTAAAFPNGPAKQDAISLASGSHSSSDSTENSQGTNFSPKNSVNGSSHIVRQDSSDSHASASSSLGPAEGSNPSSFNSRALGSSTPHQWQESTMQAAPHSHASPSLRTSGSAKELLDAAEETIDELRDEAKMWERHAQKLKIDLEKLKRDCSFKSKQQAEMDMELSAANNERDSLKREVDKLKLSLENLKESLAEKEDCKTEGLLHSQRQLEDELKFLRESNSTLTMQLNKSQEANLELVAILEELEETVEKQRLELAGLSQITSISENGEGMRDQTLMDIEAEWSSELSVKEKETSKLEESLHKEKDAPQPMEIVLNQGNSDLVQEIEDLRAKVEELERDCTELTEENLELIYKLKESKKDANKAKEFHSSSSNDFHTPSFLDSSASDISHLKYQICQPEEELQRRDVNGVVSTEPSILQMDEMKKKCAELEIELQYFKNHACDLDMRLNECQVEVEKKKLHSTECQIEAADRGYSDAATGQGPEIMKSKICEEMPSMLYEMDKQLQLALIHARNLNDGQNTIAENCNEIITDFVVSSRADVTSQERLMEEALIGIIKLSSSLQAKVVECKEFFQNKGEGVREKKMITTTDVHIIEDDIIIKELQSNDLAEELKLRNERLETALLLKEKEIDNLESSIKELEDIVSNIKSEKIQVEESLAVAQRENIISSKCLDDVRNEMIILSSSIDTHLSVNKMLEKKSSELEIGKRELELHISELEVENLQLSERIAGLEAQLRYMRDEKETNRLEIEDYKSHLVDLKGEIAQEQAEMETLKAQHIKKLQEVQKRLSEAHEESEVLKRSHSKLESKVESLTDECDLLKKQVGDLRSQKLEMREQMSHLEIELRDLQKKIAGHLNKVEVLEEKLSLLQSDFTLKEETLASQLESIFQDNKEQEQKLSKENVMLKQINQEQMVEVENLKQEIIHLSTQDCSSQDEREKIAADAVREVSILRSNKTKLENNLQEVQSKVKLYETELHNLTRESNNKVAELEKLLNSSKHSEEMLMNDIESMQRMTESVKSSEDTFKRMANELELKLKASNYEKQQITEDVSDLKLQLQKVTQFQNENLNLKFSLEEAKYEREKLEGLLLSTSEECEELKADKMSFSDKISLLQKSLHDAEDDRRSRVALEEKLLRLEADLASREASYAQEAGMKNEISRIKRVNSEYQRKIQGLEEEKDEIIRKAYELEKELAQRKMERSEEKVSIKVENEQLESMEGPQAQTEAALESKIHLLQIELAEALEANNTYQKQLNGFLSEQQNTKTENSSKIDSGNASKVDSSTKISSLETELKEMRERYLHMSLQYAEVEAQREELVMQLKSAAKKDKKWFS</sequence>
<evidence type="ECO:0000313" key="5">
    <source>
        <dbReference type="Proteomes" id="UP000233837"/>
    </source>
</evidence>
<gene>
    <name evidence="4" type="ORF">MA16_Dca021241</name>
</gene>
<evidence type="ECO:0000259" key="3">
    <source>
        <dbReference type="PROSITE" id="PS51840"/>
    </source>
</evidence>
<feature type="compositionally biased region" description="Polar residues" evidence="2">
    <location>
        <begin position="225"/>
        <end position="240"/>
    </location>
</feature>
<feature type="region of interest" description="Disordered" evidence="2">
    <location>
        <begin position="1451"/>
        <end position="1476"/>
    </location>
</feature>
<dbReference type="PANTHER" id="PTHR47270:SF3">
    <property type="entry name" value="HYPOTETICAL PROTEIN"/>
    <property type="match status" value="1"/>
</dbReference>
<evidence type="ECO:0000256" key="2">
    <source>
        <dbReference type="SAM" id="MobiDB-lite"/>
    </source>
</evidence>
<feature type="compositionally biased region" description="Polar residues" evidence="2">
    <location>
        <begin position="293"/>
        <end position="302"/>
    </location>
</feature>
<feature type="compositionally biased region" description="Low complexity" evidence="2">
    <location>
        <begin position="207"/>
        <end position="224"/>
    </location>
</feature>
<dbReference type="PANTHER" id="PTHR47270">
    <property type="entry name" value="PROTEIN MLP1-LIKE"/>
    <property type="match status" value="1"/>
</dbReference>
<feature type="domain" description="C2 NT-type" evidence="3">
    <location>
        <begin position="6"/>
        <end position="141"/>
    </location>
</feature>
<proteinExistence type="predicted"/>
<feature type="compositionally biased region" description="Polar residues" evidence="2">
    <location>
        <begin position="152"/>
        <end position="164"/>
    </location>
</feature>